<keyword evidence="2" id="KW-1185">Reference proteome</keyword>
<comment type="caution">
    <text evidence="1">The sequence shown here is derived from an EMBL/GenBank/DDBJ whole genome shotgun (WGS) entry which is preliminary data.</text>
</comment>
<accession>A0ABR0NID6</accession>
<gene>
    <name evidence="1" type="ORF">PVK06_035833</name>
</gene>
<name>A0ABR0NID6_GOSAR</name>
<proteinExistence type="predicted"/>
<evidence type="ECO:0000313" key="2">
    <source>
        <dbReference type="Proteomes" id="UP001358586"/>
    </source>
</evidence>
<dbReference type="EMBL" id="JARKNE010000010">
    <property type="protein sequence ID" value="KAK5794594.1"/>
    <property type="molecule type" value="Genomic_DNA"/>
</dbReference>
<reference evidence="1 2" key="1">
    <citation type="submission" date="2023-03" db="EMBL/GenBank/DDBJ databases">
        <title>WGS of Gossypium arboreum.</title>
        <authorList>
            <person name="Yu D."/>
        </authorList>
    </citation>
    <scope>NUCLEOTIDE SEQUENCE [LARGE SCALE GENOMIC DNA]</scope>
    <source>
        <tissue evidence="1">Leaf</tissue>
    </source>
</reference>
<organism evidence="1 2">
    <name type="scientific">Gossypium arboreum</name>
    <name type="common">Tree cotton</name>
    <name type="synonym">Gossypium nanking</name>
    <dbReference type="NCBI Taxonomy" id="29729"/>
    <lineage>
        <taxon>Eukaryota</taxon>
        <taxon>Viridiplantae</taxon>
        <taxon>Streptophyta</taxon>
        <taxon>Embryophyta</taxon>
        <taxon>Tracheophyta</taxon>
        <taxon>Spermatophyta</taxon>
        <taxon>Magnoliopsida</taxon>
        <taxon>eudicotyledons</taxon>
        <taxon>Gunneridae</taxon>
        <taxon>Pentapetalae</taxon>
        <taxon>rosids</taxon>
        <taxon>malvids</taxon>
        <taxon>Malvales</taxon>
        <taxon>Malvaceae</taxon>
        <taxon>Malvoideae</taxon>
        <taxon>Gossypium</taxon>
    </lineage>
</organism>
<protein>
    <submittedName>
        <fullName evidence="1">Uncharacterized protein</fullName>
    </submittedName>
</protein>
<evidence type="ECO:0000313" key="1">
    <source>
        <dbReference type="EMBL" id="KAK5794594.1"/>
    </source>
</evidence>
<dbReference type="Proteomes" id="UP001358586">
    <property type="component" value="Chromosome 10"/>
</dbReference>
<sequence>MKVFNVVINNEEEANSRRLNSRLKMRVDHVETFVMMTTTPTCPSASSQYMPCESSSIIVHGSSPPFAPHCISPLLLPHAEEPSTDVMVGPFDAHRVDFDTFYELFLDVAIINRQTFITSDGNVGPLAVSELRA</sequence>